<dbReference type="Proteomes" id="UP000052232">
    <property type="component" value="Unassembled WGS sequence"/>
</dbReference>
<organism evidence="1 2">
    <name type="scientific">Sphingobium cupriresistens LL01</name>
    <dbReference type="NCBI Taxonomy" id="1420583"/>
    <lineage>
        <taxon>Bacteria</taxon>
        <taxon>Pseudomonadati</taxon>
        <taxon>Pseudomonadota</taxon>
        <taxon>Alphaproteobacteria</taxon>
        <taxon>Sphingomonadales</taxon>
        <taxon>Sphingomonadaceae</taxon>
        <taxon>Sphingobium</taxon>
    </lineage>
</organism>
<evidence type="ECO:0000313" key="1">
    <source>
        <dbReference type="EMBL" id="KMS58677.1"/>
    </source>
</evidence>
<keyword evidence="2" id="KW-1185">Reference proteome</keyword>
<proteinExistence type="predicted"/>
<comment type="caution">
    <text evidence="1">The sequence shown here is derived from an EMBL/GenBank/DDBJ whole genome shotgun (WGS) entry which is preliminary data.</text>
</comment>
<reference evidence="1 2" key="1">
    <citation type="journal article" date="2015" name="G3 (Bethesda)">
        <title>Insights into Ongoing Evolution of the Hexachlorocyclohexane Catabolic Pathway from Comparative Genomics of Ten Sphingomonadaceae Strains.</title>
        <authorList>
            <person name="Pearce S.L."/>
            <person name="Oakeshott J.G."/>
            <person name="Pandey G."/>
        </authorList>
    </citation>
    <scope>NUCLEOTIDE SEQUENCE [LARGE SCALE GENOMIC DNA]</scope>
    <source>
        <strain evidence="1 2">LL01</strain>
    </source>
</reference>
<evidence type="ECO:0000313" key="2">
    <source>
        <dbReference type="Proteomes" id="UP000052232"/>
    </source>
</evidence>
<protein>
    <submittedName>
        <fullName evidence="1">Uncharacterized protein</fullName>
    </submittedName>
</protein>
<dbReference type="AlphaFoldDB" id="A0A0J7Y4U1"/>
<accession>A0A0J7Y4U1</accession>
<name>A0A0J7Y4U1_9SPHN</name>
<gene>
    <name evidence="1" type="ORF">V473_02500</name>
</gene>
<dbReference type="EMBL" id="JACT01000001">
    <property type="protein sequence ID" value="KMS58677.1"/>
    <property type="molecule type" value="Genomic_DNA"/>
</dbReference>
<sequence>MPQPKGAFVSLQKWPRMLTNMQTVSAILKIYDLIVSGFGVKIA</sequence>